<evidence type="ECO:0000256" key="3">
    <source>
        <dbReference type="ARBA" id="ARBA00022475"/>
    </source>
</evidence>
<evidence type="ECO:0000256" key="5">
    <source>
        <dbReference type="ARBA" id="ARBA00022729"/>
    </source>
</evidence>
<evidence type="ECO:0000313" key="10">
    <source>
        <dbReference type="Proteomes" id="UP000694558"/>
    </source>
</evidence>
<comment type="subcellular location">
    <subcellularLocation>
        <location evidence="1">Cell membrane</location>
    </subcellularLocation>
    <subcellularLocation>
        <location evidence="2">Secreted</location>
    </subcellularLocation>
</comment>
<dbReference type="Ensembl" id="ENSSMAT00000001590.2">
    <property type="protein sequence ID" value="ENSSMAP00000001555.2"/>
    <property type="gene ID" value="ENSSMAG00000000998.2"/>
</dbReference>
<dbReference type="GO" id="GO:0005576">
    <property type="term" value="C:extracellular region"/>
    <property type="evidence" value="ECO:0007669"/>
    <property type="project" value="UniProtKB-SubCell"/>
</dbReference>
<dbReference type="PANTHER" id="PTHR20914">
    <property type="entry name" value="LY6/PLAUR DOMAIN-CONTAINING PROTEIN 8"/>
    <property type="match status" value="1"/>
</dbReference>
<dbReference type="AlphaFoldDB" id="A0A8D2ZFV5"/>
<evidence type="ECO:0000256" key="7">
    <source>
        <dbReference type="ARBA" id="ARBA00023180"/>
    </source>
</evidence>
<dbReference type="SUPFAM" id="SSF57302">
    <property type="entry name" value="Snake toxin-like"/>
    <property type="match status" value="2"/>
</dbReference>
<dbReference type="Pfam" id="PF00021">
    <property type="entry name" value="UPAR_LY6"/>
    <property type="match status" value="1"/>
</dbReference>
<keyword evidence="5" id="KW-0732">Signal</keyword>
<dbReference type="Proteomes" id="UP000694558">
    <property type="component" value="Chromosome 1"/>
</dbReference>
<dbReference type="InterPro" id="IPR035076">
    <property type="entry name" value="Toxin/TOLIP"/>
</dbReference>
<reference evidence="9" key="1">
    <citation type="submission" date="2023-05" db="EMBL/GenBank/DDBJ databases">
        <title>High-quality long-read genome of Scophthalmus maximus.</title>
        <authorList>
            <person name="Lien S."/>
            <person name="Martinez P."/>
        </authorList>
    </citation>
    <scope>NUCLEOTIDE SEQUENCE [LARGE SCALE GENOMIC DNA]</scope>
</reference>
<keyword evidence="4" id="KW-0964">Secreted</keyword>
<dbReference type="SMART" id="SM00134">
    <property type="entry name" value="LU"/>
    <property type="match status" value="1"/>
</dbReference>
<protein>
    <recommendedName>
        <fullName evidence="8">UPAR/Ly6 domain-containing protein</fullName>
    </recommendedName>
</protein>
<dbReference type="InterPro" id="IPR016054">
    <property type="entry name" value="LY6_UPA_recep-like"/>
</dbReference>
<feature type="domain" description="UPAR/Ly6" evidence="8">
    <location>
        <begin position="115"/>
        <end position="199"/>
    </location>
</feature>
<evidence type="ECO:0000313" key="9">
    <source>
        <dbReference type="Ensembl" id="ENSSMAP00000001555.2"/>
    </source>
</evidence>
<keyword evidence="6" id="KW-0472">Membrane</keyword>
<dbReference type="InterPro" id="IPR045860">
    <property type="entry name" value="Snake_toxin-like_sf"/>
</dbReference>
<reference evidence="9" key="2">
    <citation type="submission" date="2025-08" db="UniProtKB">
        <authorList>
            <consortium name="Ensembl"/>
        </authorList>
    </citation>
    <scope>IDENTIFICATION</scope>
</reference>
<name>A0A8D2ZFV5_SCOMX</name>
<gene>
    <name evidence="9" type="primary">LOC118300620</name>
</gene>
<dbReference type="Gene3D" id="2.10.60.10">
    <property type="entry name" value="CD59"/>
    <property type="match status" value="2"/>
</dbReference>
<dbReference type="InterPro" id="IPR050918">
    <property type="entry name" value="CNF-like_PLA2_Inhibitor"/>
</dbReference>
<evidence type="ECO:0000256" key="6">
    <source>
        <dbReference type="ARBA" id="ARBA00023136"/>
    </source>
</evidence>
<keyword evidence="7" id="KW-0325">Glycoprotein</keyword>
<evidence type="ECO:0000256" key="4">
    <source>
        <dbReference type="ARBA" id="ARBA00022525"/>
    </source>
</evidence>
<evidence type="ECO:0000256" key="2">
    <source>
        <dbReference type="ARBA" id="ARBA00004613"/>
    </source>
</evidence>
<proteinExistence type="predicted"/>
<evidence type="ECO:0000259" key="8">
    <source>
        <dbReference type="SMART" id="SM00134"/>
    </source>
</evidence>
<accession>A0A8D2ZFV5</accession>
<keyword evidence="3" id="KW-1003">Cell membrane</keyword>
<organism evidence="9 10">
    <name type="scientific">Scophthalmus maximus</name>
    <name type="common">Turbot</name>
    <name type="synonym">Psetta maxima</name>
    <dbReference type="NCBI Taxonomy" id="52904"/>
    <lineage>
        <taxon>Eukaryota</taxon>
        <taxon>Metazoa</taxon>
        <taxon>Chordata</taxon>
        <taxon>Craniata</taxon>
        <taxon>Vertebrata</taxon>
        <taxon>Euteleostomi</taxon>
        <taxon>Actinopterygii</taxon>
        <taxon>Neopterygii</taxon>
        <taxon>Teleostei</taxon>
        <taxon>Neoteleostei</taxon>
        <taxon>Acanthomorphata</taxon>
        <taxon>Carangaria</taxon>
        <taxon>Pleuronectiformes</taxon>
        <taxon>Pleuronectoidei</taxon>
        <taxon>Scophthalmidae</taxon>
        <taxon>Scophthalmus</taxon>
    </lineage>
</organism>
<dbReference type="PANTHER" id="PTHR20914:SF26">
    <property type="entry name" value="PHOSPHOLIPASE A2 INHIBITOR CNF-LIKE"/>
    <property type="match status" value="1"/>
</dbReference>
<dbReference type="Pfam" id="PF00087">
    <property type="entry name" value="Toxin_TOLIP"/>
    <property type="match status" value="1"/>
</dbReference>
<dbReference type="GeneTree" id="ENSGT00940000163304"/>
<evidence type="ECO:0000256" key="1">
    <source>
        <dbReference type="ARBA" id="ARBA00004236"/>
    </source>
</evidence>
<sequence>MHVEYTYIHMYLSMYTFTLKCFECSSDDSGSCTDTAKECASQGFQCGAQRVLIYNGASKLSDFNMKMCALAEQCVEGSVNFGVTRMVLTSHCCTSELCNNQPAPDPSKSKVNGKKCFRCDGHTCTATLNCEGNEDYCMSTTEDIGGENVTVKGCASKLMCLSSPSLQMAGTIGATLSCCQGDFCNSASSTSAGLLLLVAALISLVMSS</sequence>
<dbReference type="GO" id="GO:0005886">
    <property type="term" value="C:plasma membrane"/>
    <property type="evidence" value="ECO:0007669"/>
    <property type="project" value="UniProtKB-SubCell"/>
</dbReference>